<protein>
    <recommendedName>
        <fullName evidence="3">K Homology domain-containing protein</fullName>
    </recommendedName>
</protein>
<dbReference type="GO" id="GO:0004654">
    <property type="term" value="F:polyribonucleotide nucleotidyltransferase activity"/>
    <property type="evidence" value="ECO:0007669"/>
    <property type="project" value="InterPro"/>
</dbReference>
<dbReference type="Proteomes" id="UP000230423">
    <property type="component" value="Unassembled WGS sequence"/>
</dbReference>
<dbReference type="InterPro" id="IPR036612">
    <property type="entry name" value="KH_dom_type_1_sf"/>
</dbReference>
<dbReference type="GO" id="GO:0000175">
    <property type="term" value="F:3'-5'-RNA exonuclease activity"/>
    <property type="evidence" value="ECO:0007669"/>
    <property type="project" value="TreeGrafter"/>
</dbReference>
<dbReference type="PANTHER" id="PTHR11252:SF0">
    <property type="entry name" value="POLYRIBONUCLEOTIDE NUCLEOTIDYLTRANSFERASE 1, MITOCHONDRIAL"/>
    <property type="match status" value="1"/>
</dbReference>
<dbReference type="InterPro" id="IPR027408">
    <property type="entry name" value="PNPase/RNase_PH_dom_sf"/>
</dbReference>
<keyword evidence="2" id="KW-1185">Reference proteome</keyword>
<proteinExistence type="predicted"/>
<dbReference type="EMBL" id="KZ349994">
    <property type="protein sequence ID" value="PIO64335.1"/>
    <property type="molecule type" value="Genomic_DNA"/>
</dbReference>
<dbReference type="GO" id="GO:0005739">
    <property type="term" value="C:mitochondrion"/>
    <property type="evidence" value="ECO:0007669"/>
    <property type="project" value="TreeGrafter"/>
</dbReference>
<feature type="non-terminal residue" evidence="1">
    <location>
        <position position="143"/>
    </location>
</feature>
<dbReference type="GO" id="GO:0000965">
    <property type="term" value="P:mitochondrial RNA 3'-end processing"/>
    <property type="evidence" value="ECO:0007669"/>
    <property type="project" value="TreeGrafter"/>
</dbReference>
<dbReference type="Gene3D" id="3.30.1370.10">
    <property type="entry name" value="K Homology domain, type 1"/>
    <property type="match status" value="1"/>
</dbReference>
<sequence>MQLDVKIPGLTRQQLSEALVSARGGIDHVLDKMAVMRDRPREEFKPSVPVLESMRLDAYKRQALFRAGGMHAKTVEAETGVKITHEDDAHVSLFAPNKQRLEDAKALIAELLSETDEVTFAFGQMISAEVVELQERGALLQLP</sequence>
<name>A0A2G9U2C5_TELCI</name>
<dbReference type="InterPro" id="IPR012162">
    <property type="entry name" value="PNPase"/>
</dbReference>
<accession>A0A2G9U2C5</accession>
<dbReference type="SUPFAM" id="SSF55666">
    <property type="entry name" value="Ribonuclease PH domain 2-like"/>
    <property type="match status" value="1"/>
</dbReference>
<evidence type="ECO:0008006" key="3">
    <source>
        <dbReference type="Google" id="ProtNLM"/>
    </source>
</evidence>
<dbReference type="SUPFAM" id="SSF54791">
    <property type="entry name" value="Eukaryotic type KH-domain (KH-domain type I)"/>
    <property type="match status" value="1"/>
</dbReference>
<dbReference type="PANTHER" id="PTHR11252">
    <property type="entry name" value="POLYRIBONUCLEOTIDE NUCLEOTIDYLTRANSFERASE"/>
    <property type="match status" value="1"/>
</dbReference>
<evidence type="ECO:0000313" key="2">
    <source>
        <dbReference type="Proteomes" id="UP000230423"/>
    </source>
</evidence>
<gene>
    <name evidence="1" type="ORF">TELCIR_14044</name>
</gene>
<dbReference type="InterPro" id="IPR036345">
    <property type="entry name" value="ExoRNase_PH_dom2_sf"/>
</dbReference>
<evidence type="ECO:0000313" key="1">
    <source>
        <dbReference type="EMBL" id="PIO64335.1"/>
    </source>
</evidence>
<dbReference type="AlphaFoldDB" id="A0A2G9U2C5"/>
<dbReference type="GO" id="GO:0003723">
    <property type="term" value="F:RNA binding"/>
    <property type="evidence" value="ECO:0007669"/>
    <property type="project" value="InterPro"/>
</dbReference>
<dbReference type="OrthoDB" id="437922at2759"/>
<dbReference type="Gene3D" id="3.30.230.70">
    <property type="entry name" value="GHMP Kinase, N-terminal domain"/>
    <property type="match status" value="1"/>
</dbReference>
<dbReference type="GO" id="GO:0005829">
    <property type="term" value="C:cytosol"/>
    <property type="evidence" value="ECO:0007669"/>
    <property type="project" value="TreeGrafter"/>
</dbReference>
<reference evidence="1 2" key="1">
    <citation type="submission" date="2015-09" db="EMBL/GenBank/DDBJ databases">
        <title>Draft genome of the parasitic nematode Teladorsagia circumcincta isolate WARC Sus (inbred).</title>
        <authorList>
            <person name="Mitreva M."/>
        </authorList>
    </citation>
    <scope>NUCLEOTIDE SEQUENCE [LARGE SCALE GENOMIC DNA]</scope>
    <source>
        <strain evidence="1 2">S</strain>
    </source>
</reference>
<dbReference type="GO" id="GO:0000958">
    <property type="term" value="P:mitochondrial mRNA catabolic process"/>
    <property type="evidence" value="ECO:0007669"/>
    <property type="project" value="TreeGrafter"/>
</dbReference>
<organism evidence="1 2">
    <name type="scientific">Teladorsagia circumcincta</name>
    <name type="common">Brown stomach worm</name>
    <name type="synonym">Ostertagia circumcincta</name>
    <dbReference type="NCBI Taxonomy" id="45464"/>
    <lineage>
        <taxon>Eukaryota</taxon>
        <taxon>Metazoa</taxon>
        <taxon>Ecdysozoa</taxon>
        <taxon>Nematoda</taxon>
        <taxon>Chromadorea</taxon>
        <taxon>Rhabditida</taxon>
        <taxon>Rhabditina</taxon>
        <taxon>Rhabditomorpha</taxon>
        <taxon>Strongyloidea</taxon>
        <taxon>Trichostrongylidae</taxon>
        <taxon>Teladorsagia</taxon>
    </lineage>
</organism>